<sequence>MMRAEAEGTTSIWKEDREELRTRETSLVGKLATGGSLKLRIKR</sequence>
<evidence type="ECO:0000313" key="1">
    <source>
        <dbReference type="EMBL" id="JAH79669.1"/>
    </source>
</evidence>
<protein>
    <submittedName>
        <fullName evidence="1">Uncharacterized protein</fullName>
    </submittedName>
</protein>
<reference evidence="1" key="2">
    <citation type="journal article" date="2015" name="Fish Shellfish Immunol.">
        <title>Early steps in the European eel (Anguilla anguilla)-Vibrio vulnificus interaction in the gills: Role of the RtxA13 toxin.</title>
        <authorList>
            <person name="Callol A."/>
            <person name="Pajuelo D."/>
            <person name="Ebbesson L."/>
            <person name="Teles M."/>
            <person name="MacKenzie S."/>
            <person name="Amaro C."/>
        </authorList>
    </citation>
    <scope>NUCLEOTIDE SEQUENCE</scope>
</reference>
<dbReference type="EMBL" id="GBXM01028908">
    <property type="protein sequence ID" value="JAH79669.1"/>
    <property type="molecule type" value="Transcribed_RNA"/>
</dbReference>
<reference evidence="1" key="1">
    <citation type="submission" date="2014-11" db="EMBL/GenBank/DDBJ databases">
        <authorList>
            <person name="Amaro Gonzalez C."/>
        </authorList>
    </citation>
    <scope>NUCLEOTIDE SEQUENCE</scope>
</reference>
<accession>A0A0E9VNG0</accession>
<proteinExistence type="predicted"/>
<dbReference type="AlphaFoldDB" id="A0A0E9VNG0"/>
<organism evidence="1">
    <name type="scientific">Anguilla anguilla</name>
    <name type="common">European freshwater eel</name>
    <name type="synonym">Muraena anguilla</name>
    <dbReference type="NCBI Taxonomy" id="7936"/>
    <lineage>
        <taxon>Eukaryota</taxon>
        <taxon>Metazoa</taxon>
        <taxon>Chordata</taxon>
        <taxon>Craniata</taxon>
        <taxon>Vertebrata</taxon>
        <taxon>Euteleostomi</taxon>
        <taxon>Actinopterygii</taxon>
        <taxon>Neopterygii</taxon>
        <taxon>Teleostei</taxon>
        <taxon>Anguilliformes</taxon>
        <taxon>Anguillidae</taxon>
        <taxon>Anguilla</taxon>
    </lineage>
</organism>
<name>A0A0E9VNG0_ANGAN</name>